<dbReference type="Proteomes" id="UP000685013">
    <property type="component" value="Chromosome 4"/>
</dbReference>
<keyword evidence="1" id="KW-1133">Transmembrane helix</keyword>
<feature type="non-terminal residue" evidence="2">
    <location>
        <position position="1"/>
    </location>
</feature>
<evidence type="ECO:0000313" key="2">
    <source>
        <dbReference type="EMBL" id="KAG6602705.1"/>
    </source>
</evidence>
<evidence type="ECO:0000313" key="3">
    <source>
        <dbReference type="Proteomes" id="UP000685013"/>
    </source>
</evidence>
<keyword evidence="1" id="KW-0812">Transmembrane</keyword>
<name>A0AAV6NXU7_9ROSI</name>
<sequence>MEERRGNTKGFVKIVSKEAGRGSGEFGIRGCGSPDKIAARVWCAHGCGKEVEVEVEVACARALFPFTPRRRRPAYLKLPLRDWCLHFLFFFPLFFFLSSNHELDSTVFSPIFHHNHADTPYMSFGMPN</sequence>
<dbReference type="AlphaFoldDB" id="A0AAV6NXU7"/>
<feature type="transmembrane region" description="Helical" evidence="1">
    <location>
        <begin position="78"/>
        <end position="97"/>
    </location>
</feature>
<gene>
    <name evidence="2" type="ORF">SDJN03_07938</name>
</gene>
<keyword evidence="1" id="KW-0472">Membrane</keyword>
<proteinExistence type="predicted"/>
<reference evidence="2 3" key="1">
    <citation type="journal article" date="2021" name="Hortic Res">
        <title>The domestication of Cucurbita argyrosperma as revealed by the genome of its wild relative.</title>
        <authorList>
            <person name="Barrera-Redondo J."/>
            <person name="Sanchez-de la Vega G."/>
            <person name="Aguirre-Liguori J.A."/>
            <person name="Castellanos-Morales G."/>
            <person name="Gutierrez-Guerrero Y.T."/>
            <person name="Aguirre-Dugua X."/>
            <person name="Aguirre-Planter E."/>
            <person name="Tenaillon M.I."/>
            <person name="Lira-Saade R."/>
            <person name="Eguiarte L.E."/>
        </authorList>
    </citation>
    <scope>NUCLEOTIDE SEQUENCE [LARGE SCALE GENOMIC DNA]</scope>
    <source>
        <strain evidence="2">JBR-2021</strain>
    </source>
</reference>
<evidence type="ECO:0000256" key="1">
    <source>
        <dbReference type="SAM" id="Phobius"/>
    </source>
</evidence>
<dbReference type="EMBL" id="JAGKQH010000004">
    <property type="protein sequence ID" value="KAG6602705.1"/>
    <property type="molecule type" value="Genomic_DNA"/>
</dbReference>
<accession>A0AAV6NXU7</accession>
<organism evidence="2 3">
    <name type="scientific">Cucurbita argyrosperma subsp. sororia</name>
    <dbReference type="NCBI Taxonomy" id="37648"/>
    <lineage>
        <taxon>Eukaryota</taxon>
        <taxon>Viridiplantae</taxon>
        <taxon>Streptophyta</taxon>
        <taxon>Embryophyta</taxon>
        <taxon>Tracheophyta</taxon>
        <taxon>Spermatophyta</taxon>
        <taxon>Magnoliopsida</taxon>
        <taxon>eudicotyledons</taxon>
        <taxon>Gunneridae</taxon>
        <taxon>Pentapetalae</taxon>
        <taxon>rosids</taxon>
        <taxon>fabids</taxon>
        <taxon>Cucurbitales</taxon>
        <taxon>Cucurbitaceae</taxon>
        <taxon>Cucurbiteae</taxon>
        <taxon>Cucurbita</taxon>
    </lineage>
</organism>
<keyword evidence="3" id="KW-1185">Reference proteome</keyword>
<protein>
    <submittedName>
        <fullName evidence="2">Uncharacterized protein</fullName>
    </submittedName>
</protein>
<comment type="caution">
    <text evidence="2">The sequence shown here is derived from an EMBL/GenBank/DDBJ whole genome shotgun (WGS) entry which is preliminary data.</text>
</comment>